<accession>A0A7T8GW78</accession>
<sequence>MRLFKSPSCTVSTIIKEARKVPAGLSATKSDQKKEDPKHLAALKRSVKN</sequence>
<dbReference type="AlphaFoldDB" id="A0A7T8GW78"/>
<protein>
    <submittedName>
        <fullName evidence="2">Uncharacterized protein</fullName>
    </submittedName>
</protein>
<dbReference type="EMBL" id="CP045903">
    <property type="protein sequence ID" value="QQP38969.1"/>
    <property type="molecule type" value="Genomic_DNA"/>
</dbReference>
<organism evidence="2 3">
    <name type="scientific">Caligus rogercresseyi</name>
    <name type="common">Sea louse</name>
    <dbReference type="NCBI Taxonomy" id="217165"/>
    <lineage>
        <taxon>Eukaryota</taxon>
        <taxon>Metazoa</taxon>
        <taxon>Ecdysozoa</taxon>
        <taxon>Arthropoda</taxon>
        <taxon>Crustacea</taxon>
        <taxon>Multicrustacea</taxon>
        <taxon>Hexanauplia</taxon>
        <taxon>Copepoda</taxon>
        <taxon>Siphonostomatoida</taxon>
        <taxon>Caligidae</taxon>
        <taxon>Caligus</taxon>
    </lineage>
</organism>
<gene>
    <name evidence="2" type="ORF">FKW44_019700</name>
</gene>
<dbReference type="Proteomes" id="UP000595437">
    <property type="component" value="Chromosome 14"/>
</dbReference>
<proteinExistence type="predicted"/>
<feature type="compositionally biased region" description="Basic and acidic residues" evidence="1">
    <location>
        <begin position="30"/>
        <end position="39"/>
    </location>
</feature>
<evidence type="ECO:0000313" key="3">
    <source>
        <dbReference type="Proteomes" id="UP000595437"/>
    </source>
</evidence>
<reference evidence="3" key="1">
    <citation type="submission" date="2021-01" db="EMBL/GenBank/DDBJ databases">
        <title>Caligus Genome Assembly.</title>
        <authorList>
            <person name="Gallardo-Escarate C."/>
        </authorList>
    </citation>
    <scope>NUCLEOTIDE SEQUENCE [LARGE SCALE GENOMIC DNA]</scope>
</reference>
<evidence type="ECO:0000256" key="1">
    <source>
        <dbReference type="SAM" id="MobiDB-lite"/>
    </source>
</evidence>
<feature type="region of interest" description="Disordered" evidence="1">
    <location>
        <begin position="22"/>
        <end position="49"/>
    </location>
</feature>
<name>A0A7T8GW78_CALRO</name>
<keyword evidence="3" id="KW-1185">Reference proteome</keyword>
<evidence type="ECO:0000313" key="2">
    <source>
        <dbReference type="EMBL" id="QQP38969.1"/>
    </source>
</evidence>